<keyword evidence="2" id="KW-0812">Transmembrane</keyword>
<dbReference type="AlphaFoldDB" id="Q2J938"/>
<name>Q2J938_FRACC</name>
<gene>
    <name evidence="3" type="ordered locus">Francci3_2846</name>
</gene>
<dbReference type="eggNOG" id="ENOG502ZAQR">
    <property type="taxonomic scope" value="Bacteria"/>
</dbReference>
<evidence type="ECO:0000256" key="1">
    <source>
        <dbReference type="SAM" id="MobiDB-lite"/>
    </source>
</evidence>
<feature type="transmembrane region" description="Helical" evidence="2">
    <location>
        <begin position="264"/>
        <end position="281"/>
    </location>
</feature>
<dbReference type="HOGENOM" id="CLU_037944_0_0_11"/>
<organism evidence="3 4">
    <name type="scientific">Frankia casuarinae (strain DSM 45818 / CECT 9043 / HFP020203 / CcI3)</name>
    <dbReference type="NCBI Taxonomy" id="106370"/>
    <lineage>
        <taxon>Bacteria</taxon>
        <taxon>Bacillati</taxon>
        <taxon>Actinomycetota</taxon>
        <taxon>Actinomycetes</taxon>
        <taxon>Frankiales</taxon>
        <taxon>Frankiaceae</taxon>
        <taxon>Frankia</taxon>
    </lineage>
</organism>
<keyword evidence="2" id="KW-1133">Transmembrane helix</keyword>
<feature type="transmembrane region" description="Helical" evidence="2">
    <location>
        <begin position="382"/>
        <end position="404"/>
    </location>
</feature>
<dbReference type="EMBL" id="CP000249">
    <property type="protein sequence ID" value="ABD12204.1"/>
    <property type="molecule type" value="Genomic_DNA"/>
</dbReference>
<feature type="region of interest" description="Disordered" evidence="1">
    <location>
        <begin position="311"/>
        <end position="338"/>
    </location>
</feature>
<keyword evidence="4" id="KW-1185">Reference proteome</keyword>
<evidence type="ECO:0000313" key="4">
    <source>
        <dbReference type="Proteomes" id="UP000001937"/>
    </source>
</evidence>
<feature type="region of interest" description="Disordered" evidence="1">
    <location>
        <begin position="50"/>
        <end position="69"/>
    </location>
</feature>
<evidence type="ECO:0000256" key="2">
    <source>
        <dbReference type="SAM" id="Phobius"/>
    </source>
</evidence>
<dbReference type="RefSeq" id="WP_011437233.1">
    <property type="nucleotide sequence ID" value="NC_007777.1"/>
</dbReference>
<dbReference type="STRING" id="106370.Francci3_2846"/>
<dbReference type="OrthoDB" id="6286374at2"/>
<keyword evidence="2" id="KW-0472">Membrane</keyword>
<dbReference type="KEGG" id="fra:Francci3_2846"/>
<accession>Q2J938</accession>
<evidence type="ECO:0000313" key="3">
    <source>
        <dbReference type="EMBL" id="ABD12204.1"/>
    </source>
</evidence>
<proteinExistence type="predicted"/>
<protein>
    <submittedName>
        <fullName evidence="3">Uncharacterized protein</fullName>
    </submittedName>
</protein>
<dbReference type="Proteomes" id="UP000001937">
    <property type="component" value="Chromosome"/>
</dbReference>
<feature type="compositionally biased region" description="Low complexity" evidence="1">
    <location>
        <begin position="311"/>
        <end position="329"/>
    </location>
</feature>
<feature type="transmembrane region" description="Helical" evidence="2">
    <location>
        <begin position="6"/>
        <end position="28"/>
    </location>
</feature>
<sequence length="425" mass="45044">MPDSSALDVLIGLALLFAAFSLAVSRINEAVLALFRYRGRQLEAELRRLLGGDRPAEPSDPGADPPADRTDLVAELLDGPLRAMRATGRDTSLPAMDDHPPVSGTWASVRRAHTLRLPSYLPSTAFARALLDRVDPPARALLSQLRPDTLPDHVPDEARAAYRRAYDGARHALGERSAQALYDAMPVDHPTGRVVAAALVAATRAGAVGTMEDGLAAMPPSPAKTAMTTAIVQAGGDREKVVIELARWYDDAMDRLSGWYKRRIAVFLLGYAVLLSVLFNLDAIGLARAFWQDGTVRQAAVTAAQAEVGSSGEAAGSSAGSFAGDPASGTRLTSDQPMVGDATEQVIKTVREASGLAFPIGWVHNSAGRDDPREVPDSVEGWLLKIAGIAIACFALTAGAPFWFDLLGRLVNMRATGPKPRAANG</sequence>
<reference evidence="3 4" key="1">
    <citation type="journal article" date="2007" name="Genome Res.">
        <title>Genome characteristics of facultatively symbiotic Frankia sp. strains reflect host range and host plant biogeography.</title>
        <authorList>
            <person name="Normand P."/>
            <person name="Lapierre P."/>
            <person name="Tisa L.S."/>
            <person name="Gogarten J.P."/>
            <person name="Alloisio N."/>
            <person name="Bagnarol E."/>
            <person name="Bassi C.A."/>
            <person name="Berry A.M."/>
            <person name="Bickhart D.M."/>
            <person name="Choisne N."/>
            <person name="Couloux A."/>
            <person name="Cournoyer B."/>
            <person name="Cruveiller S."/>
            <person name="Daubin V."/>
            <person name="Demange N."/>
            <person name="Francino M.P."/>
            <person name="Goltsman E."/>
            <person name="Huang Y."/>
            <person name="Kopp O.R."/>
            <person name="Labarre L."/>
            <person name="Lapidus A."/>
            <person name="Lavire C."/>
            <person name="Marechal J."/>
            <person name="Martinez M."/>
            <person name="Mastronunzio J.E."/>
            <person name="Mullin B.C."/>
            <person name="Niemann J."/>
            <person name="Pujic P."/>
            <person name="Rawnsley T."/>
            <person name="Rouy Z."/>
            <person name="Schenowitz C."/>
            <person name="Sellstedt A."/>
            <person name="Tavares F."/>
            <person name="Tomkins J.P."/>
            <person name="Vallenet D."/>
            <person name="Valverde C."/>
            <person name="Wall L.G."/>
            <person name="Wang Y."/>
            <person name="Medigue C."/>
            <person name="Benson D.R."/>
        </authorList>
    </citation>
    <scope>NUCLEOTIDE SEQUENCE [LARGE SCALE GENOMIC DNA]</scope>
    <source>
        <strain evidence="4">DSM 45818 / CECT 9043 / CcI3</strain>
    </source>
</reference>